<reference evidence="2" key="1">
    <citation type="submission" date="2020-05" db="EMBL/GenBank/DDBJ databases">
        <authorList>
            <person name="Chiriac C."/>
            <person name="Salcher M."/>
            <person name="Ghai R."/>
            <person name="Kavagutti S V."/>
        </authorList>
    </citation>
    <scope>NUCLEOTIDE SEQUENCE</scope>
</reference>
<organism evidence="2">
    <name type="scientific">freshwater metagenome</name>
    <dbReference type="NCBI Taxonomy" id="449393"/>
    <lineage>
        <taxon>unclassified sequences</taxon>
        <taxon>metagenomes</taxon>
        <taxon>ecological metagenomes</taxon>
    </lineage>
</organism>
<gene>
    <name evidence="2" type="ORF">UFOPK3268_00552</name>
    <name evidence="3" type="ORF">UFOPK3752_00886</name>
    <name evidence="4" type="ORF">UFOPK4150_01486</name>
</gene>
<dbReference type="InterPro" id="IPR035169">
    <property type="entry name" value="DUF5318"/>
</dbReference>
<dbReference type="EMBL" id="CAFBPU010000031">
    <property type="protein sequence ID" value="CAB5035396.1"/>
    <property type="molecule type" value="Genomic_DNA"/>
</dbReference>
<dbReference type="AlphaFoldDB" id="A0A6J7BRM2"/>
<proteinExistence type="predicted"/>
<protein>
    <submittedName>
        <fullName evidence="2">Unannotated protein</fullName>
    </submittedName>
</protein>
<evidence type="ECO:0000313" key="4">
    <source>
        <dbReference type="EMBL" id="CAB5035396.1"/>
    </source>
</evidence>
<name>A0A6J7BRM2_9ZZZZ</name>
<accession>A0A6J7BRM2</accession>
<sequence length="170" mass="18984">MPAPRRSSHRASRIRGPRPSEPTHSPLPPAEVVADPARPRSVVDHALTRRHVIEQIRAGDAFAREDHCDADPYLLRAARHHGEATERPCPMCRANVLVHVTYVFGDELGPFSGRVKSSAELPVMAYEHGQFRVYVVEVCSECGWNHLTMSYALGDGVPRRPLKRPPDLLD</sequence>
<dbReference type="EMBL" id="CAFBND010000027">
    <property type="protein sequence ID" value="CAB4938338.1"/>
    <property type="molecule type" value="Genomic_DNA"/>
</dbReference>
<dbReference type="EMBL" id="CAFBIZ010000051">
    <property type="protein sequence ID" value="CAB4848100.1"/>
    <property type="molecule type" value="Genomic_DNA"/>
</dbReference>
<evidence type="ECO:0000313" key="2">
    <source>
        <dbReference type="EMBL" id="CAB4848100.1"/>
    </source>
</evidence>
<evidence type="ECO:0000256" key="1">
    <source>
        <dbReference type="SAM" id="MobiDB-lite"/>
    </source>
</evidence>
<evidence type="ECO:0000313" key="3">
    <source>
        <dbReference type="EMBL" id="CAB4938338.1"/>
    </source>
</evidence>
<dbReference type="Pfam" id="PF17249">
    <property type="entry name" value="DUF5318"/>
    <property type="match status" value="1"/>
</dbReference>
<feature type="compositionally biased region" description="Basic residues" evidence="1">
    <location>
        <begin position="1"/>
        <end position="16"/>
    </location>
</feature>
<feature type="region of interest" description="Disordered" evidence="1">
    <location>
        <begin position="1"/>
        <end position="38"/>
    </location>
</feature>